<dbReference type="STRING" id="3750.A0A498KA46"/>
<feature type="compositionally biased region" description="Basic and acidic residues" evidence="1">
    <location>
        <begin position="380"/>
        <end position="389"/>
    </location>
</feature>
<feature type="region of interest" description="Disordered" evidence="1">
    <location>
        <begin position="19"/>
        <end position="45"/>
    </location>
</feature>
<proteinExistence type="predicted"/>
<dbReference type="InterPro" id="IPR011990">
    <property type="entry name" value="TPR-like_helical_dom_sf"/>
</dbReference>
<dbReference type="PANTHER" id="PTHR26312:SF132">
    <property type="entry name" value="OS01G0855200 PROTEIN"/>
    <property type="match status" value="1"/>
</dbReference>
<feature type="compositionally biased region" description="Polar residues" evidence="1">
    <location>
        <begin position="341"/>
        <end position="350"/>
    </location>
</feature>
<gene>
    <name evidence="2" type="ORF">DVH24_038510</name>
</gene>
<dbReference type="Proteomes" id="UP000290289">
    <property type="component" value="Chromosome 3"/>
</dbReference>
<feature type="compositionally biased region" description="Polar residues" evidence="1">
    <location>
        <begin position="19"/>
        <end position="35"/>
    </location>
</feature>
<feature type="compositionally biased region" description="Low complexity" evidence="1">
    <location>
        <begin position="351"/>
        <end position="362"/>
    </location>
</feature>
<evidence type="ECO:0000256" key="1">
    <source>
        <dbReference type="SAM" id="MobiDB-lite"/>
    </source>
</evidence>
<feature type="region of interest" description="Disordered" evidence="1">
    <location>
        <begin position="330"/>
        <end position="419"/>
    </location>
</feature>
<reference evidence="2 3" key="1">
    <citation type="submission" date="2018-10" db="EMBL/GenBank/DDBJ databases">
        <title>A high-quality apple genome assembly.</title>
        <authorList>
            <person name="Hu J."/>
        </authorList>
    </citation>
    <scope>NUCLEOTIDE SEQUENCE [LARGE SCALE GENOMIC DNA]</scope>
    <source>
        <strain evidence="3">cv. HFTH1</strain>
        <tissue evidence="2">Young leaf</tissue>
    </source>
</reference>
<name>A0A498KA46_MALDO</name>
<comment type="caution">
    <text evidence="2">The sequence shown here is derived from an EMBL/GenBank/DDBJ whole genome shotgun (WGS) entry which is preliminary data.</text>
</comment>
<dbReference type="EMBL" id="RDQH01000329">
    <property type="protein sequence ID" value="RXI04236.1"/>
    <property type="molecule type" value="Genomic_DNA"/>
</dbReference>
<protein>
    <submittedName>
        <fullName evidence="2">Uncharacterized protein</fullName>
    </submittedName>
</protein>
<dbReference type="SUPFAM" id="SSF48452">
    <property type="entry name" value="TPR-like"/>
    <property type="match status" value="1"/>
</dbReference>
<dbReference type="Gene3D" id="1.25.40.10">
    <property type="entry name" value="Tetratricopeptide repeat domain"/>
    <property type="match status" value="1"/>
</dbReference>
<evidence type="ECO:0000313" key="2">
    <source>
        <dbReference type="EMBL" id="RXI04236.1"/>
    </source>
</evidence>
<organism evidence="2 3">
    <name type="scientific">Malus domestica</name>
    <name type="common">Apple</name>
    <name type="synonym">Pyrus malus</name>
    <dbReference type="NCBI Taxonomy" id="3750"/>
    <lineage>
        <taxon>Eukaryota</taxon>
        <taxon>Viridiplantae</taxon>
        <taxon>Streptophyta</taxon>
        <taxon>Embryophyta</taxon>
        <taxon>Tracheophyta</taxon>
        <taxon>Spermatophyta</taxon>
        <taxon>Magnoliopsida</taxon>
        <taxon>eudicotyledons</taxon>
        <taxon>Gunneridae</taxon>
        <taxon>Pentapetalae</taxon>
        <taxon>rosids</taxon>
        <taxon>fabids</taxon>
        <taxon>Rosales</taxon>
        <taxon>Rosaceae</taxon>
        <taxon>Amygdaloideae</taxon>
        <taxon>Maleae</taxon>
        <taxon>Malus</taxon>
    </lineage>
</organism>
<dbReference type="AlphaFoldDB" id="A0A498KA46"/>
<dbReference type="PANTHER" id="PTHR26312">
    <property type="entry name" value="TETRATRICOPEPTIDE REPEAT PROTEIN 5"/>
    <property type="match status" value="1"/>
</dbReference>
<accession>A0A498KA46</accession>
<keyword evidence="3" id="KW-1185">Reference proteome</keyword>
<evidence type="ECO:0000313" key="3">
    <source>
        <dbReference type="Proteomes" id="UP000290289"/>
    </source>
</evidence>
<sequence>MVVKVASTCLQWSQSIVPHSTPSSQALASSIASPSSKRRNRGGGGGDGGGQLCLYVHSLNRSALIGAPLTKLSRSRSCGYQKPRFRSIRRACSASLDAFSDEEFSKKIQELALRFQLSDNFDGEDDFNVDGNASDSEPAAANSDDIHGVSESAMRMRFEQNQSRFQLPLDLEPPWPTDWQRRDEIVAEVSIERKANSVDLPLSLRIIKRKMQWQEGFREAGESACCSVKRAFSSMVFIIRELHSYTLQMREILFYEDLQGILSRVQKEMQASFVWLFQQVFSQTPTLMVYVMILLANFTVYSLGHNAAIAAAPPLGLYASAAETISVEEVQTQNDKLDNPQFDSSTSKSFSVTGNSKTTSVGGNNGGGGKVRPVGSGTDGDGRFDRSDQYRTIVPDGASQLSSFGTTREAESVSGQESREEELALWNSVVEEAHQMRGVQESLDHETMQRFVSPVTANIEADGYAEFFRTELLYRTELSVEPSNALLLANYAQFLYLVAHDYDRAEEYFKKAVGVQPPDAEAYNKYATFLWRARNDLWAAEETFLEAISADPTNSFYAANYAHFLWNTGGEETCFPLNSAETDDIEDA</sequence>